<accession>A0AAN7XJ13</accession>
<name>A0AAN7XJ13_ELEMC</name>
<dbReference type="Proteomes" id="UP001346869">
    <property type="component" value="Unassembled WGS sequence"/>
</dbReference>
<keyword evidence="2" id="KW-1185">Reference proteome</keyword>
<reference evidence="1 2" key="2">
    <citation type="journal article" date="2023" name="Mol. Biol. Evol.">
        <title>Genomics of Secondarily Temperate Adaptation in the Only Non-Antarctic Icefish.</title>
        <authorList>
            <person name="Rivera-Colon A.G."/>
            <person name="Rayamajhi N."/>
            <person name="Minhas B.F."/>
            <person name="Madrigal G."/>
            <person name="Bilyk K.T."/>
            <person name="Yoon V."/>
            <person name="Hune M."/>
            <person name="Gregory S."/>
            <person name="Cheng C.H.C."/>
            <person name="Catchen J.M."/>
        </authorList>
    </citation>
    <scope>NUCLEOTIDE SEQUENCE [LARGE SCALE GENOMIC DNA]</scope>
    <source>
        <strain evidence="1">JMC-PN-2008</strain>
    </source>
</reference>
<proteinExistence type="predicted"/>
<reference evidence="1 2" key="1">
    <citation type="journal article" date="2023" name="Genes (Basel)">
        <title>Chromosome-Level Genome Assembly and Circadian Gene Repertoire of the Patagonia Blennie Eleginops maclovinus-The Closest Ancestral Proxy of Antarctic Cryonotothenioids.</title>
        <authorList>
            <person name="Cheng C.C."/>
            <person name="Rivera-Colon A.G."/>
            <person name="Minhas B.F."/>
            <person name="Wilson L."/>
            <person name="Rayamajhi N."/>
            <person name="Vargas-Chacoff L."/>
            <person name="Catchen J.M."/>
        </authorList>
    </citation>
    <scope>NUCLEOTIDE SEQUENCE [LARGE SCALE GENOMIC DNA]</scope>
    <source>
        <strain evidence="1">JMC-PN-2008</strain>
    </source>
</reference>
<comment type="caution">
    <text evidence="1">The sequence shown here is derived from an EMBL/GenBank/DDBJ whole genome shotgun (WGS) entry which is preliminary data.</text>
</comment>
<organism evidence="1 2">
    <name type="scientific">Eleginops maclovinus</name>
    <name type="common">Patagonian blennie</name>
    <name type="synonym">Eleginus maclovinus</name>
    <dbReference type="NCBI Taxonomy" id="56733"/>
    <lineage>
        <taxon>Eukaryota</taxon>
        <taxon>Metazoa</taxon>
        <taxon>Chordata</taxon>
        <taxon>Craniata</taxon>
        <taxon>Vertebrata</taxon>
        <taxon>Euteleostomi</taxon>
        <taxon>Actinopterygii</taxon>
        <taxon>Neopterygii</taxon>
        <taxon>Teleostei</taxon>
        <taxon>Neoteleostei</taxon>
        <taxon>Acanthomorphata</taxon>
        <taxon>Eupercaria</taxon>
        <taxon>Perciformes</taxon>
        <taxon>Notothenioidei</taxon>
        <taxon>Eleginopidae</taxon>
        <taxon>Eleginops</taxon>
    </lineage>
</organism>
<evidence type="ECO:0000313" key="1">
    <source>
        <dbReference type="EMBL" id="KAK5860545.1"/>
    </source>
</evidence>
<gene>
    <name evidence="1" type="ORF">PBY51_022010</name>
</gene>
<dbReference type="EMBL" id="JAUZQC010000014">
    <property type="protein sequence ID" value="KAK5860545.1"/>
    <property type="molecule type" value="Genomic_DNA"/>
</dbReference>
<sequence>MVCKVGVPPLTVDGVKAVVPILRQHSLGPDPAQHPPAGPAALPVSGDFRERSLSSTNTLSISACRCPLQGHWGGGPQQRCRRINLHTHTAG</sequence>
<dbReference type="AlphaFoldDB" id="A0AAN7XJ13"/>
<protein>
    <submittedName>
        <fullName evidence="1">Uncharacterized protein</fullName>
    </submittedName>
</protein>
<evidence type="ECO:0000313" key="2">
    <source>
        <dbReference type="Proteomes" id="UP001346869"/>
    </source>
</evidence>